<protein>
    <submittedName>
        <fullName evidence="1">Uncharacterized protein</fullName>
    </submittedName>
</protein>
<organism evidence="1 2">
    <name type="scientific">Coregonus suidteri</name>
    <dbReference type="NCBI Taxonomy" id="861788"/>
    <lineage>
        <taxon>Eukaryota</taxon>
        <taxon>Metazoa</taxon>
        <taxon>Chordata</taxon>
        <taxon>Craniata</taxon>
        <taxon>Vertebrata</taxon>
        <taxon>Euteleostomi</taxon>
        <taxon>Actinopterygii</taxon>
        <taxon>Neopterygii</taxon>
        <taxon>Teleostei</taxon>
        <taxon>Protacanthopterygii</taxon>
        <taxon>Salmoniformes</taxon>
        <taxon>Salmonidae</taxon>
        <taxon>Coregoninae</taxon>
        <taxon>Coregonus</taxon>
    </lineage>
</organism>
<gene>
    <name evidence="1" type="ORF">J4Q44_G00321400</name>
</gene>
<proteinExistence type="predicted"/>
<dbReference type="Proteomes" id="UP001356427">
    <property type="component" value="Unassembled WGS sequence"/>
</dbReference>
<evidence type="ECO:0000313" key="1">
    <source>
        <dbReference type="EMBL" id="KAK6297557.1"/>
    </source>
</evidence>
<reference evidence="1 2" key="1">
    <citation type="submission" date="2021-04" db="EMBL/GenBank/DDBJ databases">
        <authorList>
            <person name="De Guttry C."/>
            <person name="Zahm M."/>
            <person name="Klopp C."/>
            <person name="Cabau C."/>
            <person name="Louis A."/>
            <person name="Berthelot C."/>
            <person name="Parey E."/>
            <person name="Roest Crollius H."/>
            <person name="Montfort J."/>
            <person name="Robinson-Rechavi M."/>
            <person name="Bucao C."/>
            <person name="Bouchez O."/>
            <person name="Gislard M."/>
            <person name="Lluch J."/>
            <person name="Milhes M."/>
            <person name="Lampietro C."/>
            <person name="Lopez Roques C."/>
            <person name="Donnadieu C."/>
            <person name="Braasch I."/>
            <person name="Desvignes T."/>
            <person name="Postlethwait J."/>
            <person name="Bobe J."/>
            <person name="Wedekind C."/>
            <person name="Guiguen Y."/>
        </authorList>
    </citation>
    <scope>NUCLEOTIDE SEQUENCE [LARGE SCALE GENOMIC DNA]</scope>
    <source>
        <strain evidence="1">Cs_M1</strain>
        <tissue evidence="1">Blood</tissue>
    </source>
</reference>
<keyword evidence="2" id="KW-1185">Reference proteome</keyword>
<dbReference type="AlphaFoldDB" id="A0AAN8KRQ8"/>
<evidence type="ECO:0000313" key="2">
    <source>
        <dbReference type="Proteomes" id="UP001356427"/>
    </source>
</evidence>
<dbReference type="EMBL" id="JAGTTL010000031">
    <property type="protein sequence ID" value="KAK6297557.1"/>
    <property type="molecule type" value="Genomic_DNA"/>
</dbReference>
<sequence length="67" mass="7816">MQSLWVLQVQTKMIPHLHTDKGETQEKQRQKYILSDLSLAPPRLPVNHVKCVFARVHVRVCLRVLCV</sequence>
<comment type="caution">
    <text evidence="1">The sequence shown here is derived from an EMBL/GenBank/DDBJ whole genome shotgun (WGS) entry which is preliminary data.</text>
</comment>
<name>A0AAN8KRQ8_9TELE</name>
<accession>A0AAN8KRQ8</accession>